<gene>
    <name evidence="1" type="ORF">RDI58_021242</name>
</gene>
<name>A0AAN8Y8D7_SOLBU</name>
<comment type="caution">
    <text evidence="1">The sequence shown here is derived from an EMBL/GenBank/DDBJ whole genome shotgun (WGS) entry which is preliminary data.</text>
</comment>
<evidence type="ECO:0000313" key="2">
    <source>
        <dbReference type="Proteomes" id="UP001371456"/>
    </source>
</evidence>
<sequence>MNSPTAVFMKNVVKKEGDDENFQAQKKLKIGDDEISDRRIIAQITQTGRWISLFATRSRRARDLISKIFLDGVG</sequence>
<protein>
    <submittedName>
        <fullName evidence="1">Uncharacterized protein</fullName>
    </submittedName>
</protein>
<keyword evidence="2" id="KW-1185">Reference proteome</keyword>
<organism evidence="1 2">
    <name type="scientific">Solanum bulbocastanum</name>
    <name type="common">Wild potato</name>
    <dbReference type="NCBI Taxonomy" id="147425"/>
    <lineage>
        <taxon>Eukaryota</taxon>
        <taxon>Viridiplantae</taxon>
        <taxon>Streptophyta</taxon>
        <taxon>Embryophyta</taxon>
        <taxon>Tracheophyta</taxon>
        <taxon>Spermatophyta</taxon>
        <taxon>Magnoliopsida</taxon>
        <taxon>eudicotyledons</taxon>
        <taxon>Gunneridae</taxon>
        <taxon>Pentapetalae</taxon>
        <taxon>asterids</taxon>
        <taxon>lamiids</taxon>
        <taxon>Solanales</taxon>
        <taxon>Solanaceae</taxon>
        <taxon>Solanoideae</taxon>
        <taxon>Solaneae</taxon>
        <taxon>Solanum</taxon>
    </lineage>
</organism>
<proteinExistence type="predicted"/>
<dbReference type="EMBL" id="JBANQN010000008">
    <property type="protein sequence ID" value="KAK6783445.1"/>
    <property type="molecule type" value="Genomic_DNA"/>
</dbReference>
<accession>A0AAN8Y8D7</accession>
<reference evidence="1 2" key="1">
    <citation type="submission" date="2024-02" db="EMBL/GenBank/DDBJ databases">
        <title>de novo genome assembly of Solanum bulbocastanum strain 11H21.</title>
        <authorList>
            <person name="Hosaka A.J."/>
        </authorList>
    </citation>
    <scope>NUCLEOTIDE SEQUENCE [LARGE SCALE GENOMIC DNA]</scope>
    <source>
        <tissue evidence="1">Young leaves</tissue>
    </source>
</reference>
<evidence type="ECO:0000313" key="1">
    <source>
        <dbReference type="EMBL" id="KAK6783445.1"/>
    </source>
</evidence>
<dbReference type="AlphaFoldDB" id="A0AAN8Y8D7"/>
<dbReference type="Proteomes" id="UP001371456">
    <property type="component" value="Unassembled WGS sequence"/>
</dbReference>